<dbReference type="InterPro" id="IPR038718">
    <property type="entry name" value="SNF2-like_sf"/>
</dbReference>
<evidence type="ECO:0000256" key="7">
    <source>
        <dbReference type="ARBA" id="ARBA00022801"/>
    </source>
</evidence>
<gene>
    <name evidence="12" type="ORF">TCE0_015f01424</name>
</gene>
<dbReference type="InterPro" id="IPR027417">
    <property type="entry name" value="P-loop_NTPase"/>
</dbReference>
<evidence type="ECO:0000256" key="1">
    <source>
        <dbReference type="ARBA" id="ARBA00022603"/>
    </source>
</evidence>
<dbReference type="PROSITE" id="PS00094">
    <property type="entry name" value="C5_MTASE_1"/>
    <property type="match status" value="1"/>
</dbReference>
<proteinExistence type="predicted"/>
<evidence type="ECO:0000256" key="2">
    <source>
        <dbReference type="ARBA" id="ARBA00022679"/>
    </source>
</evidence>
<evidence type="ECO:0000313" key="12">
    <source>
        <dbReference type="EMBL" id="GAM34076.1"/>
    </source>
</evidence>
<dbReference type="Pfam" id="PF00176">
    <property type="entry name" value="SNF2-rel_dom"/>
    <property type="match status" value="1"/>
</dbReference>
<dbReference type="GO" id="GO:0032259">
    <property type="term" value="P:methylation"/>
    <property type="evidence" value="ECO:0007669"/>
    <property type="project" value="UniProtKB-KW"/>
</dbReference>
<protein>
    <submittedName>
        <fullName evidence="12">DNA repair protein</fullName>
    </submittedName>
</protein>
<dbReference type="InterPro" id="IPR029063">
    <property type="entry name" value="SAM-dependent_MTases_sf"/>
</dbReference>
<dbReference type="Gene3D" id="3.40.50.300">
    <property type="entry name" value="P-loop containing nucleotide triphosphate hydrolases"/>
    <property type="match status" value="1"/>
</dbReference>
<keyword evidence="3" id="KW-0949">S-adenosyl-L-methionine</keyword>
<dbReference type="CDD" id="cd18793">
    <property type="entry name" value="SF2_C_SNF"/>
    <property type="match status" value="1"/>
</dbReference>
<feature type="compositionally biased region" description="Acidic residues" evidence="10">
    <location>
        <begin position="1783"/>
        <end position="1798"/>
    </location>
</feature>
<keyword evidence="13" id="KW-1185">Reference proteome</keyword>
<evidence type="ECO:0000256" key="9">
    <source>
        <dbReference type="ARBA" id="ARBA00022840"/>
    </source>
</evidence>
<dbReference type="InterPro" id="IPR018117">
    <property type="entry name" value="C5_DNA_meth_AS"/>
</dbReference>
<dbReference type="GO" id="GO:0005634">
    <property type="term" value="C:nucleus"/>
    <property type="evidence" value="ECO:0007669"/>
    <property type="project" value="TreeGrafter"/>
</dbReference>
<dbReference type="GO" id="GO:0016787">
    <property type="term" value="F:hydrolase activity"/>
    <property type="evidence" value="ECO:0007669"/>
    <property type="project" value="UniProtKB-KW"/>
</dbReference>
<dbReference type="InterPro" id="IPR000330">
    <property type="entry name" value="SNF2_N"/>
</dbReference>
<comment type="caution">
    <text evidence="12">The sequence shown here is derived from an EMBL/GenBank/DDBJ whole genome shotgun (WGS) entry which is preliminary data.</text>
</comment>
<dbReference type="InterPro" id="IPR017907">
    <property type="entry name" value="Znf_RING_CS"/>
</dbReference>
<reference evidence="13" key="1">
    <citation type="journal article" date="2015" name="Genome Announc.">
        <title>Draft genome sequence of Talaromyces cellulolyticus strain Y-94, a source of lignocellulosic biomass-degrading enzymes.</title>
        <authorList>
            <person name="Fujii T."/>
            <person name="Koike H."/>
            <person name="Sawayama S."/>
            <person name="Yano S."/>
            <person name="Inoue H."/>
        </authorList>
    </citation>
    <scope>NUCLEOTIDE SEQUENCE [LARGE SCALE GENOMIC DNA]</scope>
    <source>
        <strain evidence="13">Y-94</strain>
    </source>
</reference>
<evidence type="ECO:0000256" key="5">
    <source>
        <dbReference type="ARBA" id="ARBA00022741"/>
    </source>
</evidence>
<keyword evidence="8" id="KW-0862">Zinc</keyword>
<evidence type="ECO:0000256" key="10">
    <source>
        <dbReference type="SAM" id="MobiDB-lite"/>
    </source>
</evidence>
<keyword evidence="7" id="KW-0378">Hydrolase</keyword>
<keyword evidence="9" id="KW-0067">ATP-binding</keyword>
<evidence type="ECO:0000313" key="13">
    <source>
        <dbReference type="Proteomes" id="UP000053095"/>
    </source>
</evidence>
<accession>A0A6V8GZV1</accession>
<dbReference type="SUPFAM" id="SSF52540">
    <property type="entry name" value="P-loop containing nucleoside triphosphate hydrolases"/>
    <property type="match status" value="2"/>
</dbReference>
<feature type="compositionally biased region" description="Basic and acidic residues" evidence="10">
    <location>
        <begin position="16"/>
        <end position="29"/>
    </location>
</feature>
<name>A0A6V8GZV1_TALPI</name>
<dbReference type="SUPFAM" id="SSF53335">
    <property type="entry name" value="S-adenosyl-L-methionine-dependent methyltransferases"/>
    <property type="match status" value="1"/>
</dbReference>
<dbReference type="GO" id="GO:0008094">
    <property type="term" value="F:ATP-dependent activity, acting on DNA"/>
    <property type="evidence" value="ECO:0007669"/>
    <property type="project" value="TreeGrafter"/>
</dbReference>
<dbReference type="PANTHER" id="PTHR45626:SF26">
    <property type="entry name" value="FAMILY HELICASE, PUTATIVE (AFU_ORTHOLOGUE AFUA_2G09120)-RELATED"/>
    <property type="match status" value="1"/>
</dbReference>
<feature type="compositionally biased region" description="Basic and acidic residues" evidence="10">
    <location>
        <begin position="1443"/>
        <end position="1455"/>
    </location>
</feature>
<keyword evidence="6" id="KW-0863">Zinc-finger</keyword>
<evidence type="ECO:0000256" key="3">
    <source>
        <dbReference type="ARBA" id="ARBA00022691"/>
    </source>
</evidence>
<feature type="region of interest" description="Disordered" evidence="10">
    <location>
        <begin position="1"/>
        <end position="40"/>
    </location>
</feature>
<keyword evidence="1" id="KW-0489">Methyltransferase</keyword>
<dbReference type="Gene3D" id="3.40.50.150">
    <property type="entry name" value="Vaccinia Virus protein VP39"/>
    <property type="match status" value="1"/>
</dbReference>
<evidence type="ECO:0000256" key="6">
    <source>
        <dbReference type="ARBA" id="ARBA00022771"/>
    </source>
</evidence>
<feature type="region of interest" description="Disordered" evidence="10">
    <location>
        <begin position="1425"/>
        <end position="1456"/>
    </location>
</feature>
<keyword evidence="5" id="KW-0547">Nucleotide-binding</keyword>
<dbReference type="Gene3D" id="3.40.50.10810">
    <property type="entry name" value="Tandem AAA-ATPase domain"/>
    <property type="match status" value="1"/>
</dbReference>
<dbReference type="InterPro" id="IPR001525">
    <property type="entry name" value="C5_MeTfrase"/>
</dbReference>
<evidence type="ECO:0000256" key="8">
    <source>
        <dbReference type="ARBA" id="ARBA00022833"/>
    </source>
</evidence>
<dbReference type="PROSITE" id="PS00518">
    <property type="entry name" value="ZF_RING_1"/>
    <property type="match status" value="1"/>
</dbReference>
<feature type="region of interest" description="Disordered" evidence="10">
    <location>
        <begin position="1778"/>
        <end position="1827"/>
    </location>
</feature>
<dbReference type="InterPro" id="IPR049730">
    <property type="entry name" value="SNF2/RAD54-like_C"/>
</dbReference>
<sequence>MPRAIPQGRSAKRKSSKTDTDHSDKEEQLNRAYTADVHEVAARDGEVRLSETRHEATPKPNANFNHRQVTRKRRFVDKTVPPPKSEYVEIEYVNQLRHNFSPKNGLAGDLPPIHDLKQIFEQITLHAVHEDGFMEFLKALKGRELRVATVCSGTESPILALEMVVSQLKEMKIGPFAFKHLFSAEIVEYKQAYIERNFRPPLLFRDAIELHRGFAHTAYGAKMKVPTRPDLLVAGFPCVDYSNLNNWRKKFGERGESGDTLRGLVAYCEIHRPKIIILENITNAPWVAIGRAFEKVGYYFRHVKVDTKNFYLPQTRERGYALCIEKSLVERGERLLNEWVSVFSGFERRASSPFTKFIDADADVIEQRKLERPPVAEPRSSPVWSLYKIRHADVRRATTFGNGRPITHWEEGGKCCPATWMDRPWFFSQVERVWDTIDVNHLRTLSLGGYDNTSKIRCIDVSQGVDRDTDSKPFGIMGCITPSGMIYSTARGGQIQGRELLSMQGLPLNRLSLTRESQSQMQDLAGNAMSTTVVGPAIIAALIVCHSVLKVQNEEEQMVDTDDPVEERMPTASLMNSYLNSMRSVASLDKTNLNWLGQLQAFAKLASSLCSCEGPYGIGRYGLYRCIDCGFTACAACKVSPIHNYRPIPVVQLKTRRDPKIFREWLLYSLPALIQPPQLPMHLYQTRAGQYSATPETAKIWKHYLESVALVCQDTLMFKSIKRRHDWTVVYEGAYSTLQLTIDPHGMHWKLFAKAPDAEPARSYFREVVRHPIARMEVLRQGSSLLEGEWQICGPLSKKDKTIFLQGIGNLLPSYENICGLPGSAQKKVWSGVCVGSDEEAMKGLTLDVRGQYERIPDCGGALQSLHRRVSPGATKPDLFLFLDPRGLGPSQLDSWVFSTDPYRKTDDSQRDIVLQLDSNWNYEELMRSRTSFVLASHRQWVDAGIMSLIDRDSDNGFTNRILSSQITLQLNSHSCYDCYLPLLSISTDVTDTFEAQHPWAVAETSNFQGMNKLAWTWARFSTMSPCENWKSVDTDFETCERCFPRHPRMAWAILRGKERPIEDPEDAARCERDYKLRPLPFCLFEKIDSPRPEDNKQRRHDCVALNIKTMFHRACGAIAHRRDDSTAVNFYWRITSNDDTDIHLPGSYRILNNNLEAGAAHPPHFNIPLRPDQLRSLRWVLSRESNEQLAFPEEEVEEAILGPLNWRAEAKVIVHRKIRGGILADHVGFGKTAVILGLMDCQHEKDVLEAGEPCDNAIPLKATCIVVPDILFDQWGGEIVRFLGDKYTVLEIESMNILNSTPVKAFQSADIVLVSWTTFTGATYFKRLEEVAGGPCPPKMNSSVRMFEAWSEDVLDSIETQVRVLQSDGPEAFLRAILRKRSSVWGTDAYNHYLPSRKLAGKRVGKLNPIANPLAATQEADDVPISSVGRPPLKMTFGGKDTLPKEDAESKTEANQENMLDRSAFGIPKTRQTSMENVKNTVFHMYRFQRLVIDEFTYLDQDRHALLASLKARSRWIMSGTPPIKGFASAEQMSRLLNVYLGKPSDEDYEKSKYKRAESENFHFFREVPSRGWHFRRNGLAQHFCDVFMRQNTPDIPPIKWIVHYRPTVLSAVERVLYLELKLFYESYNPNTTGEKREKYSHDQRGRVSEIVDSCDTPEQSLIKRSSFYNALPRWSSAGEEIDTADKLVRHRRRETAKILSELTVQAKAIAWLRDHLGQTDPRFDALKASLDSNDYGDSDVSLHAQDILDKAVKSYRQNDWKEFWYSTNVRPVQAASAAADLDGDETQEDEETADEEEVHRGDQVDANSEYVPLAQRKERTTQSDLRALPNAKSDAEKELREWTNRFRVNVLALVERKRALRLAESAYMFQDRSIIPDCQSCGLSDPRSRKEHSVLGKCGHIVCKDCLAFVLANNKCSVRDCRAAVDKQYVIPGSHFAMCRTLNNPTPPGGSKVQALVRLLKDECSIPKEDQVILFLQFPDLEETVTAAFQQHDISYVSVGTTGRRGRSKIKTFATHDKRVAILQLGTENAAGLNLQRANHVIFFAPFAAKNHYEYQSTITQSSGRVIRFGQKKEVHIWNLVTLNTLEVGILQGQDGRVLVKRTNGEYELVLEDEIRVNDVKGFEVPVFDWK</sequence>
<evidence type="ECO:0000256" key="4">
    <source>
        <dbReference type="ARBA" id="ARBA00022723"/>
    </source>
</evidence>
<evidence type="ECO:0000259" key="11">
    <source>
        <dbReference type="SMART" id="SM00487"/>
    </source>
</evidence>
<feature type="domain" description="Helicase ATP-binding" evidence="11">
    <location>
        <begin position="1166"/>
        <end position="1566"/>
    </location>
</feature>
<dbReference type="InterPro" id="IPR014001">
    <property type="entry name" value="Helicase_ATP-bd"/>
</dbReference>
<dbReference type="EMBL" id="DF933811">
    <property type="protein sequence ID" value="GAM34076.1"/>
    <property type="molecule type" value="Genomic_DNA"/>
</dbReference>
<dbReference type="GO" id="GO:0008168">
    <property type="term" value="F:methyltransferase activity"/>
    <property type="evidence" value="ECO:0007669"/>
    <property type="project" value="UniProtKB-KW"/>
</dbReference>
<organism evidence="12 13">
    <name type="scientific">Talaromyces pinophilus</name>
    <name type="common">Penicillium pinophilum</name>
    <dbReference type="NCBI Taxonomy" id="128442"/>
    <lineage>
        <taxon>Eukaryota</taxon>
        <taxon>Fungi</taxon>
        <taxon>Dikarya</taxon>
        <taxon>Ascomycota</taxon>
        <taxon>Pezizomycotina</taxon>
        <taxon>Eurotiomycetes</taxon>
        <taxon>Eurotiomycetidae</taxon>
        <taxon>Eurotiales</taxon>
        <taxon>Trichocomaceae</taxon>
        <taxon>Talaromyces</taxon>
        <taxon>Talaromyces sect. Talaromyces</taxon>
    </lineage>
</organism>
<dbReference type="GO" id="GO:0005524">
    <property type="term" value="F:ATP binding"/>
    <property type="evidence" value="ECO:0007669"/>
    <property type="project" value="UniProtKB-KW"/>
</dbReference>
<keyword evidence="4" id="KW-0479">Metal-binding</keyword>
<dbReference type="GO" id="GO:0006281">
    <property type="term" value="P:DNA repair"/>
    <property type="evidence" value="ECO:0007669"/>
    <property type="project" value="TreeGrafter"/>
</dbReference>
<dbReference type="GO" id="GO:0008270">
    <property type="term" value="F:zinc ion binding"/>
    <property type="evidence" value="ECO:0007669"/>
    <property type="project" value="UniProtKB-KW"/>
</dbReference>
<dbReference type="Pfam" id="PF00145">
    <property type="entry name" value="DNA_methylase"/>
    <property type="match status" value="1"/>
</dbReference>
<dbReference type="SMART" id="SM00487">
    <property type="entry name" value="DEXDc"/>
    <property type="match status" value="1"/>
</dbReference>
<dbReference type="PANTHER" id="PTHR45626">
    <property type="entry name" value="TRANSCRIPTION TERMINATION FACTOR 2-RELATED"/>
    <property type="match status" value="1"/>
</dbReference>
<keyword evidence="2" id="KW-0808">Transferase</keyword>
<dbReference type="InterPro" id="IPR050628">
    <property type="entry name" value="SNF2_RAD54_helicase_TF"/>
</dbReference>
<dbReference type="Proteomes" id="UP000053095">
    <property type="component" value="Unassembled WGS sequence"/>
</dbReference>